<reference evidence="1 2" key="1">
    <citation type="submission" date="2015-01" db="EMBL/GenBank/DDBJ databases">
        <title>Evolution of Trichinella species and genotypes.</title>
        <authorList>
            <person name="Korhonen P.K."/>
            <person name="Edoardo P."/>
            <person name="Giuseppe L.R."/>
            <person name="Gasser R.B."/>
        </authorList>
    </citation>
    <scope>NUCLEOTIDE SEQUENCE [LARGE SCALE GENOMIC DNA]</scope>
    <source>
        <strain evidence="1">ISS588</strain>
    </source>
</reference>
<dbReference type="Proteomes" id="UP000054805">
    <property type="component" value="Unassembled WGS sequence"/>
</dbReference>
<sequence length="46" mass="5103">MLSGLLPSSQTFLLQLCTRLVKTCAASSLQLWKHFSGPLPFCHNNL</sequence>
<organism evidence="1 2">
    <name type="scientific">Trichinella pseudospiralis</name>
    <name type="common">Parasitic roundworm</name>
    <dbReference type="NCBI Taxonomy" id="6337"/>
    <lineage>
        <taxon>Eukaryota</taxon>
        <taxon>Metazoa</taxon>
        <taxon>Ecdysozoa</taxon>
        <taxon>Nematoda</taxon>
        <taxon>Enoplea</taxon>
        <taxon>Dorylaimia</taxon>
        <taxon>Trichinellida</taxon>
        <taxon>Trichinellidae</taxon>
        <taxon>Trichinella</taxon>
    </lineage>
</organism>
<dbReference type="EMBL" id="JYDS01005808">
    <property type="protein sequence ID" value="KRY94181.1"/>
    <property type="molecule type" value="Genomic_DNA"/>
</dbReference>
<name>A0A0V1G7T7_TRIPS</name>
<evidence type="ECO:0000313" key="2">
    <source>
        <dbReference type="Proteomes" id="UP000054805"/>
    </source>
</evidence>
<dbReference type="AlphaFoldDB" id="A0A0V1G7T7"/>
<comment type="caution">
    <text evidence="1">The sequence shown here is derived from an EMBL/GenBank/DDBJ whole genome shotgun (WGS) entry which is preliminary data.</text>
</comment>
<proteinExistence type="predicted"/>
<protein>
    <submittedName>
        <fullName evidence="1">Uncharacterized protein</fullName>
    </submittedName>
</protein>
<evidence type="ECO:0000313" key="1">
    <source>
        <dbReference type="EMBL" id="KRY94181.1"/>
    </source>
</evidence>
<gene>
    <name evidence="1" type="ORF">T4B_3949</name>
</gene>
<accession>A0A0V1G7T7</accession>
<keyword evidence="2" id="KW-1185">Reference proteome</keyword>